<dbReference type="EMBL" id="JBBPBM010000305">
    <property type="protein sequence ID" value="KAK8497504.1"/>
    <property type="molecule type" value="Genomic_DNA"/>
</dbReference>
<name>A0ABR2ATQ9_9ROSI</name>
<evidence type="ECO:0000313" key="1">
    <source>
        <dbReference type="EMBL" id="KAK8497504.1"/>
    </source>
</evidence>
<accession>A0ABR2ATQ9</accession>
<evidence type="ECO:0008006" key="3">
    <source>
        <dbReference type="Google" id="ProtNLM"/>
    </source>
</evidence>
<protein>
    <recommendedName>
        <fullName evidence="3">RNase H type-1 domain-containing protein</fullName>
    </recommendedName>
</protein>
<keyword evidence="2" id="KW-1185">Reference proteome</keyword>
<dbReference type="Proteomes" id="UP001472677">
    <property type="component" value="Unassembled WGS sequence"/>
</dbReference>
<gene>
    <name evidence="1" type="ORF">V6N12_010206</name>
</gene>
<organism evidence="1 2">
    <name type="scientific">Hibiscus sabdariffa</name>
    <name type="common">roselle</name>
    <dbReference type="NCBI Taxonomy" id="183260"/>
    <lineage>
        <taxon>Eukaryota</taxon>
        <taxon>Viridiplantae</taxon>
        <taxon>Streptophyta</taxon>
        <taxon>Embryophyta</taxon>
        <taxon>Tracheophyta</taxon>
        <taxon>Spermatophyta</taxon>
        <taxon>Magnoliopsida</taxon>
        <taxon>eudicotyledons</taxon>
        <taxon>Gunneridae</taxon>
        <taxon>Pentapetalae</taxon>
        <taxon>rosids</taxon>
        <taxon>malvids</taxon>
        <taxon>Malvales</taxon>
        <taxon>Malvaceae</taxon>
        <taxon>Malvoideae</taxon>
        <taxon>Hibiscus</taxon>
    </lineage>
</organism>
<reference evidence="1 2" key="1">
    <citation type="journal article" date="2024" name="G3 (Bethesda)">
        <title>Genome assembly of Hibiscus sabdariffa L. provides insights into metabolisms of medicinal natural products.</title>
        <authorList>
            <person name="Kim T."/>
        </authorList>
    </citation>
    <scope>NUCLEOTIDE SEQUENCE [LARGE SCALE GENOMIC DNA]</scope>
    <source>
        <strain evidence="1">TK-2024</strain>
        <tissue evidence="1">Old leaves</tissue>
    </source>
</reference>
<proteinExistence type="predicted"/>
<evidence type="ECO:0000313" key="2">
    <source>
        <dbReference type="Proteomes" id="UP001472677"/>
    </source>
</evidence>
<comment type="caution">
    <text evidence="1">The sequence shown here is derived from an EMBL/GenBank/DDBJ whole genome shotgun (WGS) entry which is preliminary data.</text>
</comment>
<sequence length="71" mass="7817">MRCRIMPWCLSFANCYPVLGTSNFKHINRSANGVVDGLASLTRGAPIVAWIFREPPTEVATALLKDLPDLT</sequence>